<feature type="binding site" evidence="5">
    <location>
        <position position="93"/>
    </location>
    <ligand>
        <name>AMP</name>
        <dbReference type="ChEBI" id="CHEBI:456215"/>
    </ligand>
</feature>
<dbReference type="InterPro" id="IPR027417">
    <property type="entry name" value="P-loop_NTPase"/>
</dbReference>
<keyword evidence="3 5" id="KW-0547">Nucleotide-binding</keyword>
<dbReference type="InterPro" id="IPR018274">
    <property type="entry name" value="PEP_util_AS"/>
</dbReference>
<comment type="caution">
    <text evidence="5">Lacks conserved residue(s) required for the propagation of feature annotation.</text>
</comment>
<dbReference type="RefSeq" id="WP_380756619.1">
    <property type="nucleotide sequence ID" value="NZ_JBHSRF010000036.1"/>
</dbReference>
<dbReference type="GO" id="GO:0016301">
    <property type="term" value="F:kinase activity"/>
    <property type="evidence" value="ECO:0007669"/>
    <property type="project" value="UniProtKB-KW"/>
</dbReference>
<protein>
    <recommendedName>
        <fullName evidence="5 7">Adenylate kinase</fullName>
        <shortName evidence="5">AK</shortName>
        <ecNumber evidence="5 7">2.7.4.3</ecNumber>
    </recommendedName>
    <alternativeName>
        <fullName evidence="5">ATP-AMP transphosphorylase</fullName>
    </alternativeName>
    <alternativeName>
        <fullName evidence="5">ATP:AMP phosphotransferase</fullName>
    </alternativeName>
    <alternativeName>
        <fullName evidence="5">Adenylate monophosphate kinase</fullName>
    </alternativeName>
</protein>
<comment type="similarity">
    <text evidence="5 6">Belongs to the adenylate kinase family.</text>
</comment>
<keyword evidence="2 5" id="KW-0545">Nucleotide biosynthesis</keyword>
<comment type="caution">
    <text evidence="9">The sequence shown here is derived from an EMBL/GenBank/DDBJ whole genome shotgun (WGS) entry which is preliminary data.</text>
</comment>
<keyword evidence="1 5" id="KW-0808">Transferase</keyword>
<comment type="subunit">
    <text evidence="5 7">Monomer.</text>
</comment>
<evidence type="ECO:0000256" key="4">
    <source>
        <dbReference type="ARBA" id="ARBA00022777"/>
    </source>
</evidence>
<keyword evidence="5 7" id="KW-0067">ATP-binding</keyword>
<evidence type="ECO:0000313" key="9">
    <source>
        <dbReference type="EMBL" id="MFC6084014.1"/>
    </source>
</evidence>
<dbReference type="PROSITE" id="PS00113">
    <property type="entry name" value="ADENYLATE_KINASE"/>
    <property type="match status" value="1"/>
</dbReference>
<evidence type="ECO:0000256" key="7">
    <source>
        <dbReference type="RuleBase" id="RU003331"/>
    </source>
</evidence>
<comment type="catalytic activity">
    <reaction evidence="5 7">
        <text>AMP + ATP = 2 ADP</text>
        <dbReference type="Rhea" id="RHEA:12973"/>
        <dbReference type="ChEBI" id="CHEBI:30616"/>
        <dbReference type="ChEBI" id="CHEBI:456215"/>
        <dbReference type="ChEBI" id="CHEBI:456216"/>
        <dbReference type="EC" id="2.7.4.3"/>
    </reaction>
</comment>
<dbReference type="InterPro" id="IPR000850">
    <property type="entry name" value="Adenylat/UMP-CMP_kin"/>
</dbReference>
<feature type="region of interest" description="NMP" evidence="5">
    <location>
        <begin position="31"/>
        <end position="60"/>
    </location>
</feature>
<dbReference type="EC" id="2.7.4.3" evidence="5 7"/>
<evidence type="ECO:0000256" key="5">
    <source>
        <dbReference type="HAMAP-Rule" id="MF_00235"/>
    </source>
</evidence>
<dbReference type="PRINTS" id="PR00094">
    <property type="entry name" value="ADENYLTKNASE"/>
</dbReference>
<dbReference type="InterPro" id="IPR033690">
    <property type="entry name" value="Adenylat_kinase_CS"/>
</dbReference>
<comment type="pathway">
    <text evidence="5">Purine metabolism; AMP biosynthesis via salvage pathway; AMP from ADP: step 1/1.</text>
</comment>
<sequence length="219" mass="24551">MRKYLLVGVPGGGKSTHTAMLTRDFDLVRISAGDILRWHVGHHTKIGTRVRETMAAGRLVDDSLVEGIMRERLEQHDWNHGFVLDGFPRNQRQAEFFLERYDVDAVICLDVPDAQARDRALSRRMCGDCGLDYNLIGGRPRREGVCDSCGGPLEAREDDTPEALTARIDDHRESIAALLDRLRRKAPLFVVDASRDPDTVQEEIRTLLGLPSQQGGHKA</sequence>
<evidence type="ECO:0000256" key="2">
    <source>
        <dbReference type="ARBA" id="ARBA00022727"/>
    </source>
</evidence>
<feature type="binding site" evidence="5">
    <location>
        <begin position="11"/>
        <end position="16"/>
    </location>
    <ligand>
        <name>ATP</name>
        <dbReference type="ChEBI" id="CHEBI:30616"/>
    </ligand>
</feature>
<feature type="binding site" evidence="5">
    <location>
        <position position="129"/>
    </location>
    <ligand>
        <name>Zn(2+)</name>
        <dbReference type="ChEBI" id="CHEBI:29105"/>
        <note>structural</note>
    </ligand>
</feature>
<dbReference type="EMBL" id="JBHSRF010000036">
    <property type="protein sequence ID" value="MFC6084014.1"/>
    <property type="molecule type" value="Genomic_DNA"/>
</dbReference>
<dbReference type="Pfam" id="PF00406">
    <property type="entry name" value="ADK"/>
    <property type="match status" value="1"/>
</dbReference>
<feature type="binding site" evidence="5">
    <location>
        <position position="126"/>
    </location>
    <ligand>
        <name>Zn(2+)</name>
        <dbReference type="ChEBI" id="CHEBI:29105"/>
        <note>structural</note>
    </ligand>
</feature>
<evidence type="ECO:0000259" key="8">
    <source>
        <dbReference type="Pfam" id="PF05191"/>
    </source>
</evidence>
<dbReference type="Proteomes" id="UP001596137">
    <property type="component" value="Unassembled WGS sequence"/>
</dbReference>
<dbReference type="SUPFAM" id="SSF57774">
    <property type="entry name" value="Microbial and mitochondrial ADK, insert 'zinc finger' domain"/>
    <property type="match status" value="1"/>
</dbReference>
<evidence type="ECO:0000313" key="10">
    <source>
        <dbReference type="Proteomes" id="UP001596137"/>
    </source>
</evidence>
<feature type="binding site" evidence="5">
    <location>
        <position position="195"/>
    </location>
    <ligand>
        <name>ATP</name>
        <dbReference type="ChEBI" id="CHEBI:30616"/>
    </ligand>
</feature>
<accession>A0ABW1NMW4</accession>
<feature type="binding site" evidence="5">
    <location>
        <position position="123"/>
    </location>
    <ligand>
        <name>ATP</name>
        <dbReference type="ChEBI" id="CHEBI:30616"/>
    </ligand>
</feature>
<feature type="binding site" evidence="5">
    <location>
        <begin position="58"/>
        <end position="60"/>
    </location>
    <ligand>
        <name>AMP</name>
        <dbReference type="ChEBI" id="CHEBI:456215"/>
    </ligand>
</feature>
<feature type="binding site" evidence="5">
    <location>
        <position position="167"/>
    </location>
    <ligand>
        <name>AMP</name>
        <dbReference type="ChEBI" id="CHEBI:456215"/>
    </ligand>
</feature>
<keyword evidence="10" id="KW-1185">Reference proteome</keyword>
<feature type="binding site" evidence="5">
    <location>
        <position position="146"/>
    </location>
    <ligand>
        <name>Zn(2+)</name>
        <dbReference type="ChEBI" id="CHEBI:29105"/>
        <note>structural</note>
    </ligand>
</feature>
<evidence type="ECO:0000256" key="1">
    <source>
        <dbReference type="ARBA" id="ARBA00022679"/>
    </source>
</evidence>
<dbReference type="PANTHER" id="PTHR23359">
    <property type="entry name" value="NUCLEOTIDE KINASE"/>
    <property type="match status" value="1"/>
</dbReference>
<feature type="binding site" evidence="5">
    <location>
        <position position="37"/>
    </location>
    <ligand>
        <name>AMP</name>
        <dbReference type="ChEBI" id="CHEBI:456215"/>
    </ligand>
</feature>
<evidence type="ECO:0000256" key="3">
    <source>
        <dbReference type="ARBA" id="ARBA00022741"/>
    </source>
</evidence>
<keyword evidence="4 5" id="KW-0418">Kinase</keyword>
<feature type="binding site" evidence="5">
    <location>
        <position position="149"/>
    </location>
    <ligand>
        <name>Zn(2+)</name>
        <dbReference type="ChEBI" id="CHEBI:29105"/>
        <note>structural</note>
    </ligand>
</feature>
<feature type="binding site" evidence="5">
    <location>
        <position position="156"/>
    </location>
    <ligand>
        <name>AMP</name>
        <dbReference type="ChEBI" id="CHEBI:456215"/>
    </ligand>
</feature>
<keyword evidence="5" id="KW-0479">Metal-binding</keyword>
<feature type="domain" description="Adenylate kinase active site lid" evidence="8">
    <location>
        <begin position="123"/>
        <end position="158"/>
    </location>
</feature>
<dbReference type="HAMAP" id="MF_00235">
    <property type="entry name" value="Adenylate_kinase_Adk"/>
    <property type="match status" value="1"/>
</dbReference>
<feature type="binding site" evidence="5">
    <location>
        <begin position="86"/>
        <end position="89"/>
    </location>
    <ligand>
        <name>AMP</name>
        <dbReference type="ChEBI" id="CHEBI:456215"/>
    </ligand>
</feature>
<gene>
    <name evidence="5" type="primary">adk</name>
    <name evidence="9" type="ORF">ACFP1K_22800</name>
</gene>
<comment type="domain">
    <text evidence="5">Consists of three domains, a large central CORE domain and two small peripheral domains, NMPbind and LID, which undergo movements during catalysis. The LID domain closes over the site of phosphoryl transfer upon ATP binding. Assembling and dissambling the active center during each catalytic cycle provides an effective means to prevent ATP hydrolysis. Some bacteria have evolved a zinc-coordinating structure that stabilizes the LID domain.</text>
</comment>
<organism evidence="9 10">
    <name type="scientific">Sphaerisporangium aureirubrum</name>
    <dbReference type="NCBI Taxonomy" id="1544736"/>
    <lineage>
        <taxon>Bacteria</taxon>
        <taxon>Bacillati</taxon>
        <taxon>Actinomycetota</taxon>
        <taxon>Actinomycetes</taxon>
        <taxon>Streptosporangiales</taxon>
        <taxon>Streptosporangiaceae</taxon>
        <taxon>Sphaerisporangium</taxon>
    </lineage>
</organism>
<keyword evidence="5" id="KW-0862">Zinc</keyword>
<comment type="function">
    <text evidence="5">Catalyzes the reversible transfer of the terminal phosphate group between ATP and AMP. Plays an important role in cellular energy homeostasis and in adenine nucleotide metabolism.</text>
</comment>
<name>A0ABW1NMW4_9ACTN</name>
<keyword evidence="5" id="KW-0963">Cytoplasm</keyword>
<dbReference type="Gene3D" id="3.40.50.300">
    <property type="entry name" value="P-loop containing nucleotide triphosphate hydrolases"/>
    <property type="match status" value="1"/>
</dbReference>
<proteinExistence type="inferred from homology"/>
<reference evidence="10" key="1">
    <citation type="journal article" date="2019" name="Int. J. Syst. Evol. Microbiol.">
        <title>The Global Catalogue of Microorganisms (GCM) 10K type strain sequencing project: providing services to taxonomists for standard genome sequencing and annotation.</title>
        <authorList>
            <consortium name="The Broad Institute Genomics Platform"/>
            <consortium name="The Broad Institute Genome Sequencing Center for Infectious Disease"/>
            <person name="Wu L."/>
            <person name="Ma J."/>
        </authorList>
    </citation>
    <scope>NUCLEOTIDE SEQUENCE [LARGE SCALE GENOMIC DNA]</scope>
    <source>
        <strain evidence="10">JCM 30346</strain>
    </source>
</reference>
<comment type="subcellular location">
    <subcellularLocation>
        <location evidence="5 7">Cytoplasm</location>
    </subcellularLocation>
</comment>
<dbReference type="Pfam" id="PF05191">
    <property type="entry name" value="ADK_lid"/>
    <property type="match status" value="1"/>
</dbReference>
<evidence type="ECO:0000256" key="6">
    <source>
        <dbReference type="RuleBase" id="RU003330"/>
    </source>
</evidence>
<dbReference type="PROSITE" id="PS00370">
    <property type="entry name" value="PEP_ENZYMES_PHOS_SITE"/>
    <property type="match status" value="1"/>
</dbReference>
<feature type="region of interest" description="LID" evidence="5">
    <location>
        <begin position="122"/>
        <end position="159"/>
    </location>
</feature>
<dbReference type="CDD" id="cd01428">
    <property type="entry name" value="ADK"/>
    <property type="match status" value="1"/>
</dbReference>
<dbReference type="SUPFAM" id="SSF52540">
    <property type="entry name" value="P-loop containing nucleoside triphosphate hydrolases"/>
    <property type="match status" value="1"/>
</dbReference>
<dbReference type="InterPro" id="IPR007862">
    <property type="entry name" value="Adenylate_kinase_lid-dom"/>
</dbReference>
<dbReference type="InterPro" id="IPR036193">
    <property type="entry name" value="ADK_active_lid_dom_sf"/>
</dbReference>